<dbReference type="AlphaFoldDB" id="A0A1H3W851"/>
<proteinExistence type="predicted"/>
<feature type="compositionally biased region" description="Low complexity" evidence="1">
    <location>
        <begin position="379"/>
        <end position="389"/>
    </location>
</feature>
<evidence type="ECO:0000256" key="1">
    <source>
        <dbReference type="SAM" id="MobiDB-lite"/>
    </source>
</evidence>
<evidence type="ECO:0008006" key="4">
    <source>
        <dbReference type="Google" id="ProtNLM"/>
    </source>
</evidence>
<organism evidence="2 3">
    <name type="scientific">Rubrimonas cliftonensis</name>
    <dbReference type="NCBI Taxonomy" id="89524"/>
    <lineage>
        <taxon>Bacteria</taxon>
        <taxon>Pseudomonadati</taxon>
        <taxon>Pseudomonadota</taxon>
        <taxon>Alphaproteobacteria</taxon>
        <taxon>Rhodobacterales</taxon>
        <taxon>Paracoccaceae</taxon>
        <taxon>Rubrimonas</taxon>
    </lineage>
</organism>
<feature type="compositionally biased region" description="Pro residues" evidence="1">
    <location>
        <begin position="415"/>
        <end position="443"/>
    </location>
</feature>
<evidence type="ECO:0000313" key="3">
    <source>
        <dbReference type="Proteomes" id="UP000198703"/>
    </source>
</evidence>
<reference evidence="2 3" key="1">
    <citation type="submission" date="2016-10" db="EMBL/GenBank/DDBJ databases">
        <authorList>
            <person name="de Groot N.N."/>
        </authorList>
    </citation>
    <scope>NUCLEOTIDE SEQUENCE [LARGE SCALE GENOMIC DNA]</scope>
    <source>
        <strain evidence="2 3">DSM 15345</strain>
    </source>
</reference>
<dbReference type="RefSeq" id="WP_093248080.1">
    <property type="nucleotide sequence ID" value="NZ_FNQM01000001.1"/>
</dbReference>
<feature type="region of interest" description="Disordered" evidence="1">
    <location>
        <begin position="379"/>
        <end position="443"/>
    </location>
</feature>
<dbReference type="Proteomes" id="UP000198703">
    <property type="component" value="Unassembled WGS sequence"/>
</dbReference>
<sequence>MAWKLRIAVLTGLLGALIASTAPSAVIGSETKSSAPLAQRFLGGDASIVVSGAGVACVAGAVIDIEASRYREADGTFAAFDAVARSRAASLQFIAPVGGGSEVARIQLKFAVGQGPVLLQVGDGFVRDIRPWLEASGDSFRIDAPAVLAALRNAAEGGPAATVTTVSRDTGRTVVDTLPTMSFAAYEACSVGAADMPAGAVGSPSALAQVVFEAEPTDASRATPAESRVCGVTEPDVRLHRGVLRAISGFTAPTDRIFVEFDARGEVRRLHIPGLLDANRDGHDYAARLSVSASSNDPMAANSVTGCLGLAPVPLCDLAGEPPLSMFPGGAPEGVRSVGYCIGALAMGGLLDDAVFLSDFVADNPSSVVSRRASFAAATGVGGPSSPFPTGGGGGVGASGGFGGGGSGGGGFNPPLGPPSSSPPETAPETPPETPLEPPMVIPLPPSLWLALSGLVALAAVTRRPRAPGSGLSGAGGDA</sequence>
<gene>
    <name evidence="2" type="ORF">SAMN05444370_101541</name>
</gene>
<feature type="compositionally biased region" description="Gly residues" evidence="1">
    <location>
        <begin position="390"/>
        <end position="412"/>
    </location>
</feature>
<dbReference type="EMBL" id="FNQM01000001">
    <property type="protein sequence ID" value="SDZ82604.1"/>
    <property type="molecule type" value="Genomic_DNA"/>
</dbReference>
<name>A0A1H3W851_9RHOB</name>
<protein>
    <recommendedName>
        <fullName evidence="4">VPLPA-CTERM protein sorting domain-containing protein</fullName>
    </recommendedName>
</protein>
<accession>A0A1H3W851</accession>
<keyword evidence="3" id="KW-1185">Reference proteome</keyword>
<evidence type="ECO:0000313" key="2">
    <source>
        <dbReference type="EMBL" id="SDZ82604.1"/>
    </source>
</evidence>